<dbReference type="RefSeq" id="XP_073791884.1">
    <property type="nucleotide sequence ID" value="XM_073935783.1"/>
</dbReference>
<reference evidence="2" key="1">
    <citation type="submission" date="2025-08" db="UniProtKB">
        <authorList>
            <consortium name="RefSeq"/>
        </authorList>
    </citation>
    <scope>IDENTIFICATION</scope>
    <source>
        <strain evidence="2">Tuebingen</strain>
        <tissue evidence="2">Fibroblasts and whole tissue</tissue>
    </source>
</reference>
<name>A0AC58ICC9_DANRE</name>
<accession>A0AC58ICC9</accession>
<protein>
    <submittedName>
        <fullName evidence="2">Chemokine XC receptor 1-like</fullName>
    </submittedName>
</protein>
<gene>
    <name evidence="2" type="primary">LOC141379982</name>
</gene>
<proteinExistence type="predicted"/>
<organism evidence="1 2">
    <name type="scientific">Danio rerio</name>
    <name type="common">Zebrafish</name>
    <name type="synonym">Brachydanio rerio</name>
    <dbReference type="NCBI Taxonomy" id="7955"/>
    <lineage>
        <taxon>Eukaryota</taxon>
        <taxon>Metazoa</taxon>
        <taxon>Chordata</taxon>
        <taxon>Craniata</taxon>
        <taxon>Vertebrata</taxon>
        <taxon>Euteleostomi</taxon>
        <taxon>Actinopterygii</taxon>
        <taxon>Neopterygii</taxon>
        <taxon>Teleostei</taxon>
        <taxon>Ostariophysi</taxon>
        <taxon>Cypriniformes</taxon>
        <taxon>Danionidae</taxon>
        <taxon>Danioninae</taxon>
        <taxon>Danio</taxon>
    </lineage>
</organism>
<keyword evidence="1" id="KW-1185">Reference proteome</keyword>
<sequence length="312" mass="34983">MEFMSGSAVNLTTPEPSTNITASAFPPLELLEMCLMSCHFIFGLPINSYVLWLIVTGTGSGLALEFFILNLSVSGILYSLDSLFGVLARSLKSQFFTSLAVFLQGLGITGHPQFHCLMCVERYLAVVHPVTFLKYKPLRYRVICCAVAWITTFGSCLFCCLSKNHAYWWFILFHLILIFCIQLFCLVAVLKALKQSGPGERKREGEENRMKRRAFYLILITTLTLTVMYLPSTVVGLITVVTNQSVPAFIYISFVCFAFAGFVQPVLYLHRAGKLSCSALQTIWNTVCRWYQHCSSIFTSMCITPPTASVKN</sequence>
<dbReference type="Proteomes" id="UP000000437">
    <property type="component" value="Chromosome 21"/>
</dbReference>
<evidence type="ECO:0000313" key="2">
    <source>
        <dbReference type="RefSeq" id="XP_073791884.1"/>
    </source>
</evidence>
<evidence type="ECO:0000313" key="1">
    <source>
        <dbReference type="Proteomes" id="UP000000437"/>
    </source>
</evidence>